<dbReference type="SUPFAM" id="SSF55781">
    <property type="entry name" value="GAF domain-like"/>
    <property type="match status" value="1"/>
</dbReference>
<feature type="domain" description="HD" evidence="2">
    <location>
        <begin position="367"/>
        <end position="489"/>
    </location>
</feature>
<dbReference type="InterPro" id="IPR006674">
    <property type="entry name" value="HD_domain"/>
</dbReference>
<dbReference type="PANTHER" id="PTHR43155:SF8">
    <property type="entry name" value="METAL DEPENDENT PHOSPHOHYDROLASE"/>
    <property type="match status" value="1"/>
</dbReference>
<evidence type="ECO:0000313" key="5">
    <source>
        <dbReference type="Proteomes" id="UP001232493"/>
    </source>
</evidence>
<keyword evidence="1" id="KW-0175">Coiled coil</keyword>
<evidence type="ECO:0000313" key="4">
    <source>
        <dbReference type="EMBL" id="WGS65866.1"/>
    </source>
</evidence>
<gene>
    <name evidence="4" type="ORF">JRV97_04765</name>
</gene>
<dbReference type="Gene3D" id="1.10.3210.10">
    <property type="entry name" value="Hypothetical protein af1432"/>
    <property type="match status" value="1"/>
</dbReference>
<organism evidence="4 5">
    <name type="scientific">Marinitoga aeolica</name>
    <dbReference type="NCBI Taxonomy" id="2809031"/>
    <lineage>
        <taxon>Bacteria</taxon>
        <taxon>Thermotogati</taxon>
        <taxon>Thermotogota</taxon>
        <taxon>Thermotogae</taxon>
        <taxon>Petrotogales</taxon>
        <taxon>Petrotogaceae</taxon>
        <taxon>Marinitoga</taxon>
    </lineage>
</organism>
<dbReference type="InterPro" id="IPR037522">
    <property type="entry name" value="HD_GYP_dom"/>
</dbReference>
<dbReference type="SUPFAM" id="SSF109604">
    <property type="entry name" value="HD-domain/PDEase-like"/>
    <property type="match status" value="1"/>
</dbReference>
<keyword evidence="5" id="KW-1185">Reference proteome</keyword>
<feature type="coiled-coil region" evidence="1">
    <location>
        <begin position="173"/>
        <end position="200"/>
    </location>
</feature>
<dbReference type="PANTHER" id="PTHR43155">
    <property type="entry name" value="CYCLIC DI-GMP PHOSPHODIESTERASE PA4108-RELATED"/>
    <property type="match status" value="1"/>
</dbReference>
<feature type="domain" description="HD-GYP" evidence="3">
    <location>
        <begin position="345"/>
        <end position="532"/>
    </location>
</feature>
<dbReference type="Proteomes" id="UP001232493">
    <property type="component" value="Chromosome"/>
</dbReference>
<dbReference type="NCBIfam" id="TIGR00277">
    <property type="entry name" value="HDIG"/>
    <property type="match status" value="1"/>
</dbReference>
<evidence type="ECO:0000256" key="1">
    <source>
        <dbReference type="SAM" id="Coils"/>
    </source>
</evidence>
<dbReference type="EMBL" id="CP069362">
    <property type="protein sequence ID" value="WGS65866.1"/>
    <property type="molecule type" value="Genomic_DNA"/>
</dbReference>
<dbReference type="InterPro" id="IPR006675">
    <property type="entry name" value="HDIG_dom"/>
</dbReference>
<proteinExistence type="predicted"/>
<dbReference type="PROSITE" id="PS51831">
    <property type="entry name" value="HD"/>
    <property type="match status" value="1"/>
</dbReference>
<dbReference type="Pfam" id="PF13487">
    <property type="entry name" value="HD_5"/>
    <property type="match status" value="1"/>
</dbReference>
<reference evidence="4 5" key="1">
    <citation type="submission" date="2021-02" db="EMBL/GenBank/DDBJ databases">
        <title>Characterization of Marinitoga sp. nov. str. BP5-C20A.</title>
        <authorList>
            <person name="Erauso G."/>
            <person name="Postec A."/>
        </authorList>
    </citation>
    <scope>NUCLEOTIDE SEQUENCE [LARGE SCALE GENOMIC DNA]</scope>
    <source>
        <strain evidence="4 5">BP5-C20A</strain>
    </source>
</reference>
<dbReference type="RefSeq" id="WP_281000708.1">
    <property type="nucleotide sequence ID" value="NZ_CP069362.1"/>
</dbReference>
<sequence>MNIELSRNVVNNFTKLIEMLETIFDETQNMDEYYEKLLELAIKTIPEADYGSLIMIIPEKNSWIWLATVGHNKNLLCNMTFYINRKNLKEGLIFVDGNILEKTKENMSEYSYRIIKKASTPIKQTIAYHLKITEKIWMGFALDIDANSNKTFSEDSINILKLFGNLAKIFLKNKIEKDKINELNKELKFKNYEYQKLNEEMHNKYKIFIDSIHQLSQLLISSDDEKYLIKESLRICAKIIPFFEKAIFAKRMDNKIIIKDSIGYENLMVEKLKIKREFKEKNMNIITFSEIEGDFYQIKVVSSYYIFIKLNEKNREYLVDKYDLSSKYENILYSLIELKDRLNKEKLFSKNLIKAFINLFDKNTAYKLNHSEKTAYYATLIGKEMGFDEKQLEKLYWAAILHDIGKIGIPQNILVKSSALTLEEYENIKKHTLLGYNIILKYLGDKELAKIVKYHHERCDGKGYPEGLKCKEIPLESKIIAVADAYAEMITKKAYRTTLLKKEAIKRIKENSGTQFDPMIVDIFINYLESKK</sequence>
<dbReference type="InterPro" id="IPR003607">
    <property type="entry name" value="HD/PDEase_dom"/>
</dbReference>
<dbReference type="SMART" id="SM00471">
    <property type="entry name" value="HDc"/>
    <property type="match status" value="1"/>
</dbReference>
<evidence type="ECO:0000259" key="3">
    <source>
        <dbReference type="PROSITE" id="PS51832"/>
    </source>
</evidence>
<accession>A0ABY8PTB3</accession>
<dbReference type="CDD" id="cd00077">
    <property type="entry name" value="HDc"/>
    <property type="match status" value="1"/>
</dbReference>
<name>A0ABY8PTB3_9BACT</name>
<evidence type="ECO:0000259" key="2">
    <source>
        <dbReference type="PROSITE" id="PS51831"/>
    </source>
</evidence>
<protein>
    <submittedName>
        <fullName evidence="4">HD-GYP domain-containing protein</fullName>
    </submittedName>
</protein>
<dbReference type="PROSITE" id="PS51832">
    <property type="entry name" value="HD_GYP"/>
    <property type="match status" value="1"/>
</dbReference>